<dbReference type="EMBL" id="BJWL01000120">
    <property type="protein sequence ID" value="GFS30422.1"/>
    <property type="molecule type" value="Genomic_DNA"/>
</dbReference>
<organism evidence="2 3">
    <name type="scientific">Actinidia rufa</name>
    <dbReference type="NCBI Taxonomy" id="165716"/>
    <lineage>
        <taxon>Eukaryota</taxon>
        <taxon>Viridiplantae</taxon>
        <taxon>Streptophyta</taxon>
        <taxon>Embryophyta</taxon>
        <taxon>Tracheophyta</taxon>
        <taxon>Spermatophyta</taxon>
        <taxon>Magnoliopsida</taxon>
        <taxon>eudicotyledons</taxon>
        <taxon>Gunneridae</taxon>
        <taxon>Pentapetalae</taxon>
        <taxon>asterids</taxon>
        <taxon>Ericales</taxon>
        <taxon>Actinidiaceae</taxon>
        <taxon>Actinidia</taxon>
    </lineage>
</organism>
<feature type="region of interest" description="Disordered" evidence="1">
    <location>
        <begin position="1"/>
        <end position="34"/>
    </location>
</feature>
<evidence type="ECO:0000256" key="1">
    <source>
        <dbReference type="SAM" id="MobiDB-lite"/>
    </source>
</evidence>
<dbReference type="Proteomes" id="UP000585474">
    <property type="component" value="Unassembled WGS sequence"/>
</dbReference>
<accession>A0A7J0DAZ5</accession>
<protein>
    <submittedName>
        <fullName evidence="2">Uncharacterized protein</fullName>
    </submittedName>
</protein>
<comment type="caution">
    <text evidence="2">The sequence shown here is derived from an EMBL/GenBank/DDBJ whole genome shotgun (WGS) entry which is preliminary data.</text>
</comment>
<name>A0A7J0DAZ5_9ERIC</name>
<evidence type="ECO:0000313" key="2">
    <source>
        <dbReference type="EMBL" id="GFS30422.1"/>
    </source>
</evidence>
<gene>
    <name evidence="2" type="ORF">Acr_00g0011820</name>
</gene>
<keyword evidence="3" id="KW-1185">Reference proteome</keyword>
<reference evidence="3" key="1">
    <citation type="submission" date="2019-07" db="EMBL/GenBank/DDBJ databases">
        <title>De Novo Assembly of kiwifruit Actinidia rufa.</title>
        <authorList>
            <person name="Sugita-Konishi S."/>
            <person name="Sato K."/>
            <person name="Mori E."/>
            <person name="Abe Y."/>
            <person name="Kisaki G."/>
            <person name="Hamano K."/>
            <person name="Suezawa K."/>
            <person name="Otani M."/>
            <person name="Fukuda T."/>
            <person name="Manabe T."/>
            <person name="Gomi K."/>
            <person name="Tabuchi M."/>
            <person name="Akimitsu K."/>
            <person name="Kataoka I."/>
        </authorList>
    </citation>
    <scope>NUCLEOTIDE SEQUENCE [LARGE SCALE GENOMIC DNA]</scope>
    <source>
        <strain evidence="3">cv. Fuchu</strain>
    </source>
</reference>
<sequence>MVVRRGTGVSRRDSSNGDAIPAAAMSDDFGCGDT</sequence>
<evidence type="ECO:0000313" key="3">
    <source>
        <dbReference type="Proteomes" id="UP000585474"/>
    </source>
</evidence>
<proteinExistence type="predicted"/>
<dbReference type="AlphaFoldDB" id="A0A7J0DAZ5"/>